<keyword evidence="2" id="KW-1185">Reference proteome</keyword>
<organism evidence="1 2">
    <name type="scientific">Bauhinia variegata</name>
    <name type="common">Purple orchid tree</name>
    <name type="synonym">Phanera variegata</name>
    <dbReference type="NCBI Taxonomy" id="167791"/>
    <lineage>
        <taxon>Eukaryota</taxon>
        <taxon>Viridiplantae</taxon>
        <taxon>Streptophyta</taxon>
        <taxon>Embryophyta</taxon>
        <taxon>Tracheophyta</taxon>
        <taxon>Spermatophyta</taxon>
        <taxon>Magnoliopsida</taxon>
        <taxon>eudicotyledons</taxon>
        <taxon>Gunneridae</taxon>
        <taxon>Pentapetalae</taxon>
        <taxon>rosids</taxon>
        <taxon>fabids</taxon>
        <taxon>Fabales</taxon>
        <taxon>Fabaceae</taxon>
        <taxon>Cercidoideae</taxon>
        <taxon>Cercideae</taxon>
        <taxon>Bauhiniinae</taxon>
        <taxon>Bauhinia</taxon>
    </lineage>
</organism>
<evidence type="ECO:0000313" key="2">
    <source>
        <dbReference type="Proteomes" id="UP000828941"/>
    </source>
</evidence>
<reference evidence="1 2" key="1">
    <citation type="journal article" date="2022" name="DNA Res.">
        <title>Chromosomal-level genome assembly of the orchid tree Bauhinia variegata (Leguminosae; Cercidoideae) supports the allotetraploid origin hypothesis of Bauhinia.</title>
        <authorList>
            <person name="Zhong Y."/>
            <person name="Chen Y."/>
            <person name="Zheng D."/>
            <person name="Pang J."/>
            <person name="Liu Y."/>
            <person name="Luo S."/>
            <person name="Meng S."/>
            <person name="Qian L."/>
            <person name="Wei D."/>
            <person name="Dai S."/>
            <person name="Zhou R."/>
        </authorList>
    </citation>
    <scope>NUCLEOTIDE SEQUENCE [LARGE SCALE GENOMIC DNA]</scope>
    <source>
        <strain evidence="1">BV-YZ2020</strain>
    </source>
</reference>
<name>A0ACB9KLI8_BAUVA</name>
<sequence length="387" mass="42379">MAMALHVFLVLSLCLSYNLVVGRSGISEQEGPPGSQANQGNDFDCVDIYEQPAFDHPLMKNHKIQHRPSFSIGSMKGTPSYVGEVAEIEQIRGGEGCPPGKVPIHRIKSNHLANADSSSDSNIDQTRHFATIDTLEKTTLLHGAGAYIGVYNPQPALVNQFSKAQVWLQRGPPNELNIIEVGWAVHRSLYDDNGTHLTAYWTIDNRRKTGCYNAYCPGFVQVDSRIALGARYIDISTVGGQQYHIQVLVKQDNSTGHWWLIYLNNIAIGYWPKELFSHMANGASFVRYGGETLTSLDGVSPPMGSGELPSTLLNVADYFAVVVSVDENYATTDVNPDRLKKNCDTGTAYYDLLYLGDQGGFLKQTFSFGGPGGKRSNLHGNGSSQLT</sequence>
<evidence type="ECO:0000313" key="1">
    <source>
        <dbReference type="EMBL" id="KAI4298165.1"/>
    </source>
</evidence>
<dbReference type="EMBL" id="CM039438">
    <property type="protein sequence ID" value="KAI4298165.1"/>
    <property type="molecule type" value="Genomic_DNA"/>
</dbReference>
<comment type="caution">
    <text evidence="1">The sequence shown here is derived from an EMBL/GenBank/DDBJ whole genome shotgun (WGS) entry which is preliminary data.</text>
</comment>
<dbReference type="Proteomes" id="UP000828941">
    <property type="component" value="Chromosome 13"/>
</dbReference>
<protein>
    <submittedName>
        <fullName evidence="1">Uncharacterized protein</fullName>
    </submittedName>
</protein>
<proteinExistence type="predicted"/>
<gene>
    <name evidence="1" type="ORF">L6164_031757</name>
</gene>
<accession>A0ACB9KLI8</accession>